<dbReference type="Gene3D" id="1.10.4160.10">
    <property type="entry name" value="Hydantoin permease"/>
    <property type="match status" value="1"/>
</dbReference>
<feature type="transmembrane region" description="Helical" evidence="7">
    <location>
        <begin position="44"/>
        <end position="69"/>
    </location>
</feature>
<keyword evidence="4 7" id="KW-1133">Transmembrane helix</keyword>
<feature type="transmembrane region" description="Helical" evidence="7">
    <location>
        <begin position="166"/>
        <end position="187"/>
    </location>
</feature>
<comment type="subcellular location">
    <subcellularLocation>
        <location evidence="1">Membrane</location>
        <topology evidence="1">Multi-pass membrane protein</topology>
    </subcellularLocation>
</comment>
<reference evidence="9" key="1">
    <citation type="submission" date="2015-09" db="EMBL/GenBank/DDBJ databases">
        <authorList>
            <person name="Fill T.P."/>
            <person name="Baretta J.F."/>
            <person name="de Almeida L.G."/>
            <person name="Rocha M."/>
            <person name="de Souza D.H."/>
            <person name="Malavazi I."/>
            <person name="Cerdeira L.T."/>
            <person name="Hong H."/>
            <person name="Samborskyy M."/>
            <person name="de Vasconcelos A.T."/>
            <person name="Leadlay P."/>
            <person name="Rodrigues-Filho E."/>
        </authorList>
    </citation>
    <scope>NUCLEOTIDE SEQUENCE [LARGE SCALE GENOMIC DNA]</scope>
    <source>
        <strain evidence="9">LaBioMMi 136</strain>
    </source>
</reference>
<evidence type="ECO:0000256" key="6">
    <source>
        <dbReference type="SAM" id="MobiDB-lite"/>
    </source>
</evidence>
<dbReference type="FunFam" id="1.10.4160.10:FF:000001">
    <property type="entry name" value="Uracil permease, putative"/>
    <property type="match status" value="1"/>
</dbReference>
<evidence type="ECO:0000256" key="4">
    <source>
        <dbReference type="ARBA" id="ARBA00022989"/>
    </source>
</evidence>
<dbReference type="InterPro" id="IPR001248">
    <property type="entry name" value="Pur-cyt_permease"/>
</dbReference>
<feature type="transmembrane region" description="Helical" evidence="7">
    <location>
        <begin position="75"/>
        <end position="99"/>
    </location>
</feature>
<evidence type="ECO:0000256" key="7">
    <source>
        <dbReference type="SAM" id="Phobius"/>
    </source>
</evidence>
<comment type="similarity">
    <text evidence="2">Belongs to the purine-cytosine permease (2.A.39) family.</text>
</comment>
<accession>A0A1S9R934</accession>
<feature type="transmembrane region" description="Helical" evidence="7">
    <location>
        <begin position="111"/>
        <end position="133"/>
    </location>
</feature>
<feature type="region of interest" description="Disordered" evidence="6">
    <location>
        <begin position="533"/>
        <end position="557"/>
    </location>
</feature>
<feature type="transmembrane region" description="Helical" evidence="7">
    <location>
        <begin position="274"/>
        <end position="294"/>
    </location>
</feature>
<evidence type="ECO:0000256" key="2">
    <source>
        <dbReference type="ARBA" id="ARBA00008974"/>
    </source>
</evidence>
<feature type="transmembrane region" description="Helical" evidence="7">
    <location>
        <begin position="487"/>
        <end position="505"/>
    </location>
</feature>
<proteinExistence type="inferred from homology"/>
<dbReference type="AlphaFoldDB" id="A0A1S9R934"/>
<feature type="compositionally biased region" description="Basic and acidic residues" evidence="6">
    <location>
        <begin position="545"/>
        <end position="557"/>
    </location>
</feature>
<gene>
    <name evidence="8" type="ORF">PEBR_40760</name>
</gene>
<feature type="transmembrane region" description="Helical" evidence="7">
    <location>
        <begin position="447"/>
        <end position="467"/>
    </location>
</feature>
<dbReference type="PANTHER" id="PTHR30618">
    <property type="entry name" value="NCS1 FAMILY PURINE/PYRIMIDINE TRANSPORTER"/>
    <property type="match status" value="1"/>
</dbReference>
<organism evidence="8 9">
    <name type="scientific">Penicillium brasilianum</name>
    <dbReference type="NCBI Taxonomy" id="104259"/>
    <lineage>
        <taxon>Eukaryota</taxon>
        <taxon>Fungi</taxon>
        <taxon>Dikarya</taxon>
        <taxon>Ascomycota</taxon>
        <taxon>Pezizomycotina</taxon>
        <taxon>Eurotiomycetes</taxon>
        <taxon>Eurotiomycetidae</taxon>
        <taxon>Eurotiales</taxon>
        <taxon>Aspergillaceae</taxon>
        <taxon>Penicillium</taxon>
    </lineage>
</organism>
<dbReference type="Proteomes" id="UP000190744">
    <property type="component" value="Unassembled WGS sequence"/>
</dbReference>
<comment type="caution">
    <text evidence="8">The sequence shown here is derived from an EMBL/GenBank/DDBJ whole genome shotgun (WGS) entry which is preliminary data.</text>
</comment>
<protein>
    <submittedName>
        <fullName evidence="8">NCS1 allantoate transporter</fullName>
    </submittedName>
</protein>
<feature type="transmembrane region" description="Helical" evidence="7">
    <location>
        <begin position="390"/>
        <end position="412"/>
    </location>
</feature>
<evidence type="ECO:0000313" key="9">
    <source>
        <dbReference type="Proteomes" id="UP000190744"/>
    </source>
</evidence>
<feature type="transmembrane region" description="Helical" evidence="7">
    <location>
        <begin position="194"/>
        <end position="216"/>
    </location>
</feature>
<evidence type="ECO:0000256" key="1">
    <source>
        <dbReference type="ARBA" id="ARBA00004141"/>
    </source>
</evidence>
<feature type="transmembrane region" description="Helical" evidence="7">
    <location>
        <begin position="325"/>
        <end position="345"/>
    </location>
</feature>
<evidence type="ECO:0000256" key="5">
    <source>
        <dbReference type="ARBA" id="ARBA00023136"/>
    </source>
</evidence>
<sequence length="557" mass="61576">MRLSRPRLRVSQPQSAFAQGNARWTNLDLDPIPLLGRKWGVMSLIAYWISDAFNAATWQFASSIIAVGLTYREALAIVAISFFIISFVIAGNGAVGAIYHVPFPVIARASWGFWGSYIAIVSRAILAVFWFAIQNVNGGNSVRVMIGAIWPSYLTLHNDIPESQGITTNGMVAFLIFWIFQFPFLCMHPNKLRWLFTIKSIVVPIAWIAILIWAFVAEKGGGGIFDQQKATVSGSTYSWLFLANMTSVLGNYATLSVNQSDFSRYSRVNPRWQLLYIPMLPIIFTFVSFIGIAASSAGQAHYNLASIPWDPNELISHWPNRACRFFGAASFAIASLGVNISANSLSAANDFTALAPKVLNIRRGQILCALLSWALVPWKILASANNFLSFMSAYAIFLGPIAAIMLFDFWIVNRTRYDCLALYQPSNPIYRYVCTVPFMSGKSIWGVNWRAVVSFLVGVVPSLPGLINTVNPKIHVGVGVHPYQFGWLLGFSATAGVYLALSWLFPAKETQIPRAVLPDEIYDERTVVVEGVEADSSEQMSATSRSDKIPAESEKTV</sequence>
<dbReference type="Pfam" id="PF02133">
    <property type="entry name" value="Transp_cyt_pur"/>
    <property type="match status" value="1"/>
</dbReference>
<dbReference type="GO" id="GO:0015205">
    <property type="term" value="F:nucleobase transmembrane transporter activity"/>
    <property type="evidence" value="ECO:0007669"/>
    <property type="project" value="TreeGrafter"/>
</dbReference>
<dbReference type="GO" id="GO:0005886">
    <property type="term" value="C:plasma membrane"/>
    <property type="evidence" value="ECO:0007669"/>
    <property type="project" value="TreeGrafter"/>
</dbReference>
<dbReference type="EMBL" id="LJBN01000230">
    <property type="protein sequence ID" value="OOQ82007.1"/>
    <property type="molecule type" value="Genomic_DNA"/>
</dbReference>
<evidence type="ECO:0000256" key="3">
    <source>
        <dbReference type="ARBA" id="ARBA00022692"/>
    </source>
</evidence>
<dbReference type="InterPro" id="IPR045225">
    <property type="entry name" value="Uracil/uridine/allantoin_perm"/>
</dbReference>
<dbReference type="PANTHER" id="PTHR30618:SF0">
    <property type="entry name" value="PURINE-URACIL PERMEASE NCS1"/>
    <property type="match status" value="1"/>
</dbReference>
<evidence type="ECO:0000313" key="8">
    <source>
        <dbReference type="EMBL" id="OOQ82007.1"/>
    </source>
</evidence>
<feature type="transmembrane region" description="Helical" evidence="7">
    <location>
        <begin position="236"/>
        <end position="253"/>
    </location>
</feature>
<keyword evidence="5 7" id="KW-0472">Membrane</keyword>
<keyword evidence="3 7" id="KW-0812">Transmembrane</keyword>
<name>A0A1S9R934_PENBI</name>
<dbReference type="CDD" id="cd11482">
    <property type="entry name" value="SLC-NCS1sbd_NRT1-like"/>
    <property type="match status" value="1"/>
</dbReference>
<feature type="transmembrane region" description="Helical" evidence="7">
    <location>
        <begin position="366"/>
        <end position="384"/>
    </location>
</feature>